<dbReference type="InterPro" id="IPR012657">
    <property type="entry name" value="23S_rRNA-intervening_sequence"/>
</dbReference>
<protein>
    <submittedName>
        <fullName evidence="1">Four helix bundle protein</fullName>
    </submittedName>
</protein>
<name>A0ABY1J6E7_9FLAO</name>
<dbReference type="EMBL" id="FRBX01000004">
    <property type="protein sequence ID" value="SHM84340.1"/>
    <property type="molecule type" value="Genomic_DNA"/>
</dbReference>
<proteinExistence type="predicted"/>
<reference evidence="1 2" key="1">
    <citation type="submission" date="2016-11" db="EMBL/GenBank/DDBJ databases">
        <authorList>
            <person name="Varghese N."/>
            <person name="Submissions S."/>
        </authorList>
    </citation>
    <scope>NUCLEOTIDE SEQUENCE [LARGE SCALE GENOMIC DNA]</scope>
    <source>
        <strain evidence="1 2">DSM 6368</strain>
    </source>
</reference>
<dbReference type="Proteomes" id="UP000184216">
    <property type="component" value="Unassembled WGS sequence"/>
</dbReference>
<evidence type="ECO:0000313" key="2">
    <source>
        <dbReference type="Proteomes" id="UP000184216"/>
    </source>
</evidence>
<organism evidence="1 2">
    <name type="scientific">Flavobacterium pectinovorum</name>
    <dbReference type="NCBI Taxonomy" id="29533"/>
    <lineage>
        <taxon>Bacteria</taxon>
        <taxon>Pseudomonadati</taxon>
        <taxon>Bacteroidota</taxon>
        <taxon>Flavobacteriia</taxon>
        <taxon>Flavobacteriales</taxon>
        <taxon>Flavobacteriaceae</taxon>
        <taxon>Flavobacterium</taxon>
    </lineage>
</organism>
<accession>A0ABY1J6E7</accession>
<keyword evidence="2" id="KW-1185">Reference proteome</keyword>
<dbReference type="InterPro" id="IPR036583">
    <property type="entry name" value="23S_rRNA_IVS_sf"/>
</dbReference>
<dbReference type="SUPFAM" id="SSF158446">
    <property type="entry name" value="IVS-encoded protein-like"/>
    <property type="match status" value="1"/>
</dbReference>
<sequence length="128" mass="14842">MKNNIVKDKSFDFAIRIVKLYQYLCNEKKEFTLSKQLLRSGTSIGAMIREAEHAESKNDFIHKFAIAQKEANESVYWLELLKATDYLNEKEFENINNDAIAILKLITSILKTTKKQIISKESLLKINN</sequence>
<dbReference type="PIRSF" id="PIRSF035652">
    <property type="entry name" value="CHP02436"/>
    <property type="match status" value="1"/>
</dbReference>
<dbReference type="RefSeq" id="WP_084540273.1">
    <property type="nucleotide sequence ID" value="NZ_FRBX01000004.1"/>
</dbReference>
<dbReference type="Pfam" id="PF05635">
    <property type="entry name" value="23S_rRNA_IVP"/>
    <property type="match status" value="1"/>
</dbReference>
<comment type="caution">
    <text evidence="1">The sequence shown here is derived from an EMBL/GenBank/DDBJ whole genome shotgun (WGS) entry which is preliminary data.</text>
</comment>
<gene>
    <name evidence="1" type="ORF">SAMN05444387_3383</name>
</gene>
<evidence type="ECO:0000313" key="1">
    <source>
        <dbReference type="EMBL" id="SHM84340.1"/>
    </source>
</evidence>
<dbReference type="Gene3D" id="1.20.1440.60">
    <property type="entry name" value="23S rRNA-intervening sequence"/>
    <property type="match status" value="1"/>
</dbReference>
<dbReference type="PANTHER" id="PTHR38471:SF2">
    <property type="entry name" value="FOUR HELIX BUNDLE PROTEIN"/>
    <property type="match status" value="1"/>
</dbReference>
<dbReference type="PANTHER" id="PTHR38471">
    <property type="entry name" value="FOUR HELIX BUNDLE PROTEIN"/>
    <property type="match status" value="1"/>
</dbReference>
<dbReference type="NCBIfam" id="TIGR02436">
    <property type="entry name" value="four helix bundle protein"/>
    <property type="match status" value="1"/>
</dbReference>